<feature type="compositionally biased region" description="Basic and acidic residues" evidence="10">
    <location>
        <begin position="567"/>
        <end position="586"/>
    </location>
</feature>
<dbReference type="SUPFAM" id="SSF158472">
    <property type="entry name" value="HAMP domain-like"/>
    <property type="match status" value="1"/>
</dbReference>
<dbReference type="Gene3D" id="6.10.340.10">
    <property type="match status" value="1"/>
</dbReference>
<keyword evidence="9" id="KW-0902">Two-component regulatory system</keyword>
<feature type="transmembrane region" description="Helical" evidence="11">
    <location>
        <begin position="267"/>
        <end position="287"/>
    </location>
</feature>
<dbReference type="EC" id="2.7.13.3" evidence="3"/>
<dbReference type="GO" id="GO:0016020">
    <property type="term" value="C:membrane"/>
    <property type="evidence" value="ECO:0007669"/>
    <property type="project" value="UniProtKB-SubCell"/>
</dbReference>
<dbReference type="CDD" id="cd00075">
    <property type="entry name" value="HATPase"/>
    <property type="match status" value="1"/>
</dbReference>
<dbReference type="CDD" id="cd06225">
    <property type="entry name" value="HAMP"/>
    <property type="match status" value="1"/>
</dbReference>
<keyword evidence="5" id="KW-0808">Transferase</keyword>
<evidence type="ECO:0000313" key="14">
    <source>
        <dbReference type="EMBL" id="OSQ47647.1"/>
    </source>
</evidence>
<protein>
    <recommendedName>
        <fullName evidence="3">histidine kinase</fullName>
        <ecNumber evidence="3">2.7.13.3</ecNumber>
    </recommendedName>
</protein>
<comment type="subcellular location">
    <subcellularLocation>
        <location evidence="2">Membrane</location>
    </subcellularLocation>
</comment>
<feature type="region of interest" description="Disordered" evidence="10">
    <location>
        <begin position="562"/>
        <end position="586"/>
    </location>
</feature>
<dbReference type="GO" id="GO:0005524">
    <property type="term" value="F:ATP binding"/>
    <property type="evidence" value="ECO:0007669"/>
    <property type="project" value="UniProtKB-KW"/>
</dbReference>
<dbReference type="GO" id="GO:0000155">
    <property type="term" value="F:phosphorelay sensor kinase activity"/>
    <property type="evidence" value="ECO:0007669"/>
    <property type="project" value="InterPro"/>
</dbReference>
<keyword evidence="6" id="KW-0547">Nucleotide-binding</keyword>
<feature type="transmembrane region" description="Helical" evidence="11">
    <location>
        <begin position="12"/>
        <end position="37"/>
    </location>
</feature>
<evidence type="ECO:0000256" key="2">
    <source>
        <dbReference type="ARBA" id="ARBA00004370"/>
    </source>
</evidence>
<dbReference type="PROSITE" id="PS50109">
    <property type="entry name" value="HIS_KIN"/>
    <property type="match status" value="1"/>
</dbReference>
<evidence type="ECO:0000256" key="11">
    <source>
        <dbReference type="SAM" id="Phobius"/>
    </source>
</evidence>
<evidence type="ECO:0000256" key="9">
    <source>
        <dbReference type="ARBA" id="ARBA00023012"/>
    </source>
</evidence>
<dbReference type="SMART" id="SM00387">
    <property type="entry name" value="HATPase_c"/>
    <property type="match status" value="1"/>
</dbReference>
<organism evidence="14 15">
    <name type="scientific">Thalassospira alkalitolerans</name>
    <dbReference type="NCBI Taxonomy" id="1293890"/>
    <lineage>
        <taxon>Bacteria</taxon>
        <taxon>Pseudomonadati</taxon>
        <taxon>Pseudomonadota</taxon>
        <taxon>Alphaproteobacteria</taxon>
        <taxon>Rhodospirillales</taxon>
        <taxon>Thalassospiraceae</taxon>
        <taxon>Thalassospira</taxon>
    </lineage>
</organism>
<evidence type="ECO:0000256" key="3">
    <source>
        <dbReference type="ARBA" id="ARBA00012438"/>
    </source>
</evidence>
<comment type="caution">
    <text evidence="14">The sequence shown here is derived from an EMBL/GenBank/DDBJ whole genome shotgun (WGS) entry which is preliminary data.</text>
</comment>
<evidence type="ECO:0000256" key="7">
    <source>
        <dbReference type="ARBA" id="ARBA00022777"/>
    </source>
</evidence>
<dbReference type="Pfam" id="PF02518">
    <property type="entry name" value="HATPase_c"/>
    <property type="match status" value="1"/>
</dbReference>
<dbReference type="STRING" id="1293890.TALK_11280"/>
<dbReference type="Gene3D" id="3.30.565.10">
    <property type="entry name" value="Histidine kinase-like ATPase, C-terminal domain"/>
    <property type="match status" value="1"/>
</dbReference>
<dbReference type="OrthoDB" id="7568856at2"/>
<dbReference type="InterPro" id="IPR004358">
    <property type="entry name" value="Sig_transdc_His_kin-like_C"/>
</dbReference>
<dbReference type="EMBL" id="JFKB01000007">
    <property type="protein sequence ID" value="OSQ47647.1"/>
    <property type="molecule type" value="Genomic_DNA"/>
</dbReference>
<keyword evidence="4" id="KW-0597">Phosphoprotein</keyword>
<evidence type="ECO:0000256" key="10">
    <source>
        <dbReference type="SAM" id="MobiDB-lite"/>
    </source>
</evidence>
<evidence type="ECO:0000256" key="6">
    <source>
        <dbReference type="ARBA" id="ARBA00022741"/>
    </source>
</evidence>
<reference evidence="14 15" key="1">
    <citation type="submission" date="2014-03" db="EMBL/GenBank/DDBJ databases">
        <title>The draft genome sequence of Thalassospira alkalitolerans JCM 18968.</title>
        <authorList>
            <person name="Lai Q."/>
            <person name="Shao Z."/>
        </authorList>
    </citation>
    <scope>NUCLEOTIDE SEQUENCE [LARGE SCALE GENOMIC DNA]</scope>
    <source>
        <strain evidence="14 15">JCM 18968</strain>
    </source>
</reference>
<evidence type="ECO:0000256" key="5">
    <source>
        <dbReference type="ARBA" id="ARBA00022679"/>
    </source>
</evidence>
<dbReference type="InterPro" id="IPR003660">
    <property type="entry name" value="HAMP_dom"/>
</dbReference>
<dbReference type="SMART" id="SM00304">
    <property type="entry name" value="HAMP"/>
    <property type="match status" value="1"/>
</dbReference>
<dbReference type="InterPro" id="IPR003661">
    <property type="entry name" value="HisK_dim/P_dom"/>
</dbReference>
<comment type="catalytic activity">
    <reaction evidence="1">
        <text>ATP + protein L-histidine = ADP + protein N-phospho-L-histidine.</text>
        <dbReference type="EC" id="2.7.13.3"/>
    </reaction>
</comment>
<dbReference type="PROSITE" id="PS50885">
    <property type="entry name" value="HAMP"/>
    <property type="match status" value="1"/>
</dbReference>
<dbReference type="Gene3D" id="1.10.287.130">
    <property type="match status" value="1"/>
</dbReference>
<dbReference type="CDD" id="cd00082">
    <property type="entry name" value="HisKA"/>
    <property type="match status" value="1"/>
</dbReference>
<evidence type="ECO:0000259" key="12">
    <source>
        <dbReference type="PROSITE" id="PS50109"/>
    </source>
</evidence>
<evidence type="ECO:0000256" key="4">
    <source>
        <dbReference type="ARBA" id="ARBA00022553"/>
    </source>
</evidence>
<dbReference type="InterPro" id="IPR036097">
    <property type="entry name" value="HisK_dim/P_sf"/>
</dbReference>
<keyword evidence="11" id="KW-1133">Transmembrane helix</keyword>
<proteinExistence type="predicted"/>
<dbReference type="Pfam" id="PF00512">
    <property type="entry name" value="HisKA"/>
    <property type="match status" value="1"/>
</dbReference>
<gene>
    <name evidence="14" type="ORF">TALK_11280</name>
</gene>
<keyword evidence="11" id="KW-0472">Membrane</keyword>
<evidence type="ECO:0000259" key="13">
    <source>
        <dbReference type="PROSITE" id="PS50885"/>
    </source>
</evidence>
<keyword evidence="7 14" id="KW-0418">Kinase</keyword>
<dbReference type="InterPro" id="IPR005467">
    <property type="entry name" value="His_kinase_dom"/>
</dbReference>
<name>A0A1Y2LAK2_9PROT</name>
<dbReference type="InterPro" id="IPR003594">
    <property type="entry name" value="HATPase_dom"/>
</dbReference>
<dbReference type="SUPFAM" id="SSF47384">
    <property type="entry name" value="Homodimeric domain of signal transducing histidine kinase"/>
    <property type="match status" value="1"/>
</dbReference>
<keyword evidence="11" id="KW-0812">Transmembrane</keyword>
<dbReference type="PRINTS" id="PR00344">
    <property type="entry name" value="BCTRLSENSOR"/>
</dbReference>
<dbReference type="SMART" id="SM00388">
    <property type="entry name" value="HisKA"/>
    <property type="match status" value="1"/>
</dbReference>
<accession>A0A1Y2LAK2</accession>
<dbReference type="Proteomes" id="UP000193396">
    <property type="component" value="Unassembled WGS sequence"/>
</dbReference>
<evidence type="ECO:0000256" key="1">
    <source>
        <dbReference type="ARBA" id="ARBA00000085"/>
    </source>
</evidence>
<dbReference type="PANTHER" id="PTHR43065:SF10">
    <property type="entry name" value="PEROXIDE STRESS-ACTIVATED HISTIDINE KINASE MAK3"/>
    <property type="match status" value="1"/>
</dbReference>
<sequence length="586" mass="64442">MSGFHWSRNQRLSLVARYTFLSVGVVVCALIALSFLYQRFSNELIDRLTGERLSAQVAATSNKLSAFLDSRIYQLVTLSNHPALPAFIDAPDSPQADEALTLLRVEADSPDLYGVLFFDWQDRLDRLVAGQAASGPPYWSKTDWDISSLPRVTHEGVEFIGPQLPENGNSGWLLMRQQIRDSGLGQNVSVALHVRLSSLTELLASAGVAGVIEPLLRTPGGAVLDPSGRPAEVTGELVEGPSILPGWNIVMSVHPGTILQPIDETRLWLYAAAILIIAVILAIFFALSRSLRRRVDTLVQGANSIASGDLYYRLPEGRRRDEISIVAKAFNTMAWQLKELIDRTVRAEKLAVLGQFATGVAHEVRNPLATMKTTVQALTRREKDEERRTLLDDMGTQIDRLSRVVNDLLSYGRPGEAAPQPTAIRELFRQTSLLLEPVAAEANVRFFTSGDSRLNIYVDPEQIFQILLNLGINAVQACDAGGTVNLRAEDHGKTVEIRVTDDGCGIPREHLLDVTQPFFTMKSKGTGLGLTISQQLVEANHGMINIESAPQEGTTIILTFPATEPGNSREETSGNVKEDQHTDRRR</sequence>
<dbReference type="RefSeq" id="WP_085618888.1">
    <property type="nucleotide sequence ID" value="NZ_CAXBPE010000005.1"/>
</dbReference>
<feature type="domain" description="Histidine kinase" evidence="12">
    <location>
        <begin position="359"/>
        <end position="564"/>
    </location>
</feature>
<keyword evidence="8" id="KW-0067">ATP-binding</keyword>
<feature type="domain" description="HAMP" evidence="13">
    <location>
        <begin position="289"/>
        <end position="342"/>
    </location>
</feature>
<evidence type="ECO:0000313" key="15">
    <source>
        <dbReference type="Proteomes" id="UP000193396"/>
    </source>
</evidence>
<dbReference type="AlphaFoldDB" id="A0A1Y2LAK2"/>
<keyword evidence="15" id="KW-1185">Reference proteome</keyword>
<evidence type="ECO:0000256" key="8">
    <source>
        <dbReference type="ARBA" id="ARBA00022840"/>
    </source>
</evidence>
<dbReference type="Pfam" id="PF00672">
    <property type="entry name" value="HAMP"/>
    <property type="match status" value="1"/>
</dbReference>
<dbReference type="SUPFAM" id="SSF55874">
    <property type="entry name" value="ATPase domain of HSP90 chaperone/DNA topoisomerase II/histidine kinase"/>
    <property type="match status" value="1"/>
</dbReference>
<dbReference type="InterPro" id="IPR036890">
    <property type="entry name" value="HATPase_C_sf"/>
</dbReference>
<dbReference type="PANTHER" id="PTHR43065">
    <property type="entry name" value="SENSOR HISTIDINE KINASE"/>
    <property type="match status" value="1"/>
</dbReference>